<comment type="pathway">
    <text evidence="1 4">Purine metabolism; IMP biosynthesis via de novo pathway; N(2)-formyl-N(1)-(5-phospho-D-ribosyl)glycinamide from N(1)-(5-phospho-D-ribosyl)glycinamide (10-formyl THF route): step 1/1.</text>
</comment>
<gene>
    <name evidence="4" type="primary">purN</name>
    <name evidence="6" type="ORF">VN21_10940</name>
</gene>
<dbReference type="UniPathway" id="UPA00074">
    <property type="reaction ID" value="UER00126"/>
</dbReference>
<organism evidence="6 7">
    <name type="scientific">Paraclostridium benzoelyticum</name>
    <dbReference type="NCBI Taxonomy" id="1629550"/>
    <lineage>
        <taxon>Bacteria</taxon>
        <taxon>Bacillati</taxon>
        <taxon>Bacillota</taxon>
        <taxon>Clostridia</taxon>
        <taxon>Peptostreptococcales</taxon>
        <taxon>Peptostreptococcaceae</taxon>
        <taxon>Paraclostridium</taxon>
    </lineage>
</organism>
<feature type="domain" description="Formyl transferase N-terminal" evidence="5">
    <location>
        <begin position="3"/>
        <end position="176"/>
    </location>
</feature>
<dbReference type="CDD" id="cd08645">
    <property type="entry name" value="FMT_core_GART"/>
    <property type="match status" value="1"/>
</dbReference>
<dbReference type="Proteomes" id="UP000034407">
    <property type="component" value="Unassembled WGS sequence"/>
</dbReference>
<dbReference type="GO" id="GO:0005737">
    <property type="term" value="C:cytoplasm"/>
    <property type="evidence" value="ECO:0007669"/>
    <property type="project" value="TreeGrafter"/>
</dbReference>
<sequence>MLNIAVLISGGGSNLQSIIDGCESGYINGMVKLVISNKDNVYGLERATKHNIKTFVEKEDEKIIDLLNKENIDLVVLAGYLKIISPKFVEAFRNKIINIHPSLIPAFCGAGYYGKKVHESVISYGAKLSGATVHFVDEGADTGPIIMQKSVEVKVDDTPQSLAERVLTVEHEILKESVRLYCDNKLTVNGRGVIVND</sequence>
<dbReference type="RefSeq" id="WP_046823309.1">
    <property type="nucleotide sequence ID" value="NZ_LBBT01000221.1"/>
</dbReference>
<dbReference type="GO" id="GO:0006189">
    <property type="term" value="P:'de novo' IMP biosynthetic process"/>
    <property type="evidence" value="ECO:0007669"/>
    <property type="project" value="UniProtKB-UniRule"/>
</dbReference>
<accession>A0A0M3DEH6</accession>
<evidence type="ECO:0000256" key="4">
    <source>
        <dbReference type="HAMAP-Rule" id="MF_01930"/>
    </source>
</evidence>
<comment type="similarity">
    <text evidence="4">Belongs to the GART family.</text>
</comment>
<feature type="binding site" evidence="4">
    <location>
        <begin position="12"/>
        <end position="14"/>
    </location>
    <ligand>
        <name>N(1)-(5-phospho-beta-D-ribosyl)glycinamide</name>
        <dbReference type="ChEBI" id="CHEBI:143788"/>
    </ligand>
</feature>
<reference evidence="6 7" key="1">
    <citation type="submission" date="2015-04" db="EMBL/GenBank/DDBJ databases">
        <title>Microcin producing Clostridium sp. JC272T.</title>
        <authorList>
            <person name="Jyothsna T."/>
            <person name="Sasikala C."/>
            <person name="Ramana C."/>
        </authorList>
    </citation>
    <scope>NUCLEOTIDE SEQUENCE [LARGE SCALE GENOMIC DNA]</scope>
    <source>
        <strain evidence="6 7">JC272</strain>
    </source>
</reference>
<name>A0A0M3DEH6_9FIRM</name>
<comment type="function">
    <text evidence="4">Catalyzes the transfer of a formyl group from 10-formyltetrahydrofolate to 5-phospho-ribosyl-glycinamide (GAR), producing 5-phospho-ribosyl-N-formylglycinamide (FGAR) and tetrahydrofolate.</text>
</comment>
<dbReference type="SUPFAM" id="SSF53328">
    <property type="entry name" value="Formyltransferase"/>
    <property type="match status" value="1"/>
</dbReference>
<feature type="binding site" evidence="4">
    <location>
        <position position="98"/>
    </location>
    <ligand>
        <name>(6R)-10-formyltetrahydrofolate</name>
        <dbReference type="ChEBI" id="CHEBI:195366"/>
    </ligand>
</feature>
<feature type="active site" description="Proton donor" evidence="4">
    <location>
        <position position="100"/>
    </location>
</feature>
<comment type="caution">
    <text evidence="6">The sequence shown here is derived from an EMBL/GenBank/DDBJ whole genome shotgun (WGS) entry which is preliminary data.</text>
</comment>
<keyword evidence="3 4" id="KW-0658">Purine biosynthesis</keyword>
<dbReference type="PANTHER" id="PTHR43369:SF2">
    <property type="entry name" value="PHOSPHORIBOSYLGLYCINAMIDE FORMYLTRANSFERASE"/>
    <property type="match status" value="1"/>
</dbReference>
<feature type="site" description="Raises pKa of active site His" evidence="4">
    <location>
        <position position="141"/>
    </location>
</feature>
<dbReference type="OrthoDB" id="9806170at2"/>
<dbReference type="EC" id="2.1.2.2" evidence="4"/>
<dbReference type="PANTHER" id="PTHR43369">
    <property type="entry name" value="PHOSPHORIBOSYLGLYCINAMIDE FORMYLTRANSFERASE"/>
    <property type="match status" value="1"/>
</dbReference>
<keyword evidence="7" id="KW-1185">Reference proteome</keyword>
<dbReference type="HAMAP" id="MF_01930">
    <property type="entry name" value="PurN"/>
    <property type="match status" value="1"/>
</dbReference>
<dbReference type="InterPro" id="IPR036477">
    <property type="entry name" value="Formyl_transf_N_sf"/>
</dbReference>
<evidence type="ECO:0000256" key="1">
    <source>
        <dbReference type="ARBA" id="ARBA00005054"/>
    </source>
</evidence>
<comment type="catalytic activity">
    <reaction evidence="4">
        <text>N(1)-(5-phospho-beta-D-ribosyl)glycinamide + (6R)-10-formyltetrahydrofolate = N(2)-formyl-N(1)-(5-phospho-beta-D-ribosyl)glycinamide + (6S)-5,6,7,8-tetrahydrofolate + H(+)</text>
        <dbReference type="Rhea" id="RHEA:15053"/>
        <dbReference type="ChEBI" id="CHEBI:15378"/>
        <dbReference type="ChEBI" id="CHEBI:57453"/>
        <dbReference type="ChEBI" id="CHEBI:143788"/>
        <dbReference type="ChEBI" id="CHEBI:147286"/>
        <dbReference type="ChEBI" id="CHEBI:195366"/>
        <dbReference type="EC" id="2.1.2.2"/>
    </reaction>
</comment>
<dbReference type="InterPro" id="IPR002376">
    <property type="entry name" value="Formyl_transf_N"/>
</dbReference>
<feature type="binding site" evidence="4">
    <location>
        <position position="58"/>
    </location>
    <ligand>
        <name>(6R)-10-formyltetrahydrofolate</name>
        <dbReference type="ChEBI" id="CHEBI:195366"/>
    </ligand>
</feature>
<evidence type="ECO:0000313" key="7">
    <source>
        <dbReference type="Proteomes" id="UP000034407"/>
    </source>
</evidence>
<proteinExistence type="inferred from homology"/>
<dbReference type="AlphaFoldDB" id="A0A0M3DEH6"/>
<dbReference type="Gene3D" id="3.40.50.170">
    <property type="entry name" value="Formyl transferase, N-terminal domain"/>
    <property type="match status" value="1"/>
</dbReference>
<dbReference type="EMBL" id="LBBT01000221">
    <property type="protein sequence ID" value="KKY01030.1"/>
    <property type="molecule type" value="Genomic_DNA"/>
</dbReference>
<evidence type="ECO:0000256" key="3">
    <source>
        <dbReference type="ARBA" id="ARBA00022755"/>
    </source>
</evidence>
<dbReference type="Pfam" id="PF00551">
    <property type="entry name" value="Formyl_trans_N"/>
    <property type="match status" value="1"/>
</dbReference>
<evidence type="ECO:0000313" key="6">
    <source>
        <dbReference type="EMBL" id="KKY01030.1"/>
    </source>
</evidence>
<evidence type="ECO:0000256" key="2">
    <source>
        <dbReference type="ARBA" id="ARBA00022679"/>
    </source>
</evidence>
<keyword evidence="2 4" id="KW-0808">Transferase</keyword>
<dbReference type="NCBIfam" id="TIGR00639">
    <property type="entry name" value="PurN"/>
    <property type="match status" value="1"/>
</dbReference>
<dbReference type="PATRIC" id="fig|1629550.3.peg.1641"/>
<feature type="binding site" evidence="4">
    <location>
        <begin position="81"/>
        <end position="84"/>
    </location>
    <ligand>
        <name>(6R)-10-formyltetrahydrofolate</name>
        <dbReference type="ChEBI" id="CHEBI:195366"/>
    </ligand>
</feature>
<dbReference type="InterPro" id="IPR004607">
    <property type="entry name" value="GART"/>
</dbReference>
<protein>
    <recommendedName>
        <fullName evidence="4">Phosphoribosylglycinamide formyltransferase</fullName>
        <ecNumber evidence="4">2.1.2.2</ecNumber>
    </recommendedName>
    <alternativeName>
        <fullName evidence="4">5'-phosphoribosylglycinamide transformylase</fullName>
    </alternativeName>
    <alternativeName>
        <fullName evidence="4">GAR transformylase</fullName>
        <shortName evidence="4">GART</shortName>
    </alternativeName>
</protein>
<dbReference type="GO" id="GO:0004644">
    <property type="term" value="F:phosphoribosylglycinamide formyltransferase activity"/>
    <property type="evidence" value="ECO:0007669"/>
    <property type="project" value="UniProtKB-UniRule"/>
</dbReference>
<evidence type="ECO:0000259" key="5">
    <source>
        <dbReference type="Pfam" id="PF00551"/>
    </source>
</evidence>